<dbReference type="EMBL" id="CP013909">
    <property type="protein sequence ID" value="ALW84171.1"/>
    <property type="molecule type" value="Genomic_DNA"/>
</dbReference>
<proteinExistence type="predicted"/>
<dbReference type="STRING" id="1411621.AUC43_03090"/>
<keyword evidence="1" id="KW-0472">Membrane</keyword>
<reference evidence="3 4" key="1">
    <citation type="submission" date="2015-12" db="EMBL/GenBank/DDBJ databases">
        <authorList>
            <person name="Shamseldin A."/>
            <person name="Moawad H."/>
            <person name="Abd El-Rahim W.M."/>
            <person name="Sadowsky M.J."/>
        </authorList>
    </citation>
    <scope>NUCLEOTIDE SEQUENCE [LARGE SCALE GENOMIC DNA]</scope>
    <source>
        <strain evidence="3 4">DG5B</strain>
    </source>
</reference>
<feature type="domain" description="Acyltransferase 3" evidence="2">
    <location>
        <begin position="14"/>
        <end position="336"/>
    </location>
</feature>
<dbReference type="OrthoDB" id="9796461at2"/>
<dbReference type="AlphaFoldDB" id="A0A0U4BC67"/>
<evidence type="ECO:0000313" key="3">
    <source>
        <dbReference type="EMBL" id="ALW84171.1"/>
    </source>
</evidence>
<protein>
    <recommendedName>
        <fullName evidence="2">Acyltransferase 3 domain-containing protein</fullName>
    </recommendedName>
</protein>
<dbReference type="KEGG" id="hyg:AUC43_03090"/>
<organism evidence="3 4">
    <name type="scientific">Hymenobacter sedentarius</name>
    <dbReference type="NCBI Taxonomy" id="1411621"/>
    <lineage>
        <taxon>Bacteria</taxon>
        <taxon>Pseudomonadati</taxon>
        <taxon>Bacteroidota</taxon>
        <taxon>Cytophagia</taxon>
        <taxon>Cytophagales</taxon>
        <taxon>Hymenobacteraceae</taxon>
        <taxon>Hymenobacter</taxon>
    </lineage>
</organism>
<feature type="transmembrane region" description="Helical" evidence="1">
    <location>
        <begin position="41"/>
        <end position="61"/>
    </location>
</feature>
<feature type="transmembrane region" description="Helical" evidence="1">
    <location>
        <begin position="239"/>
        <end position="265"/>
    </location>
</feature>
<feature type="transmembrane region" description="Helical" evidence="1">
    <location>
        <begin position="124"/>
        <end position="146"/>
    </location>
</feature>
<gene>
    <name evidence="3" type="ORF">AUC43_03090</name>
</gene>
<evidence type="ECO:0000313" key="4">
    <source>
        <dbReference type="Proteomes" id="UP000059542"/>
    </source>
</evidence>
<sequence length="365" mass="41015">MPAPPPTALPYHPELNGLRAVAVGIVLVQHWLEPPFPLGELGPSLFFVLSGYLVSGIIWKYKAYAGAPGPWWHRVGTFYLRRALRILPSYYLVLAGCAVLPLAMVREYPSWYVLPGANFLVYRFGGWGDGVGHFWTIAVEIQFYLLWPWLLGVLGRRLKLLLAMVAVGWGFRVLWSLWVSPNMVHMLLPANLDLFGLGAVLQLAQYQPWLARLARGRYVLLAWLGWAALNRWHPSGPGAQFWALGQGTWLAIADFLTIGWLLCVPAAGRRLGLGHAATQWVGQRSYGIYLCHLPLLVFWQRLVYHFVPDAAGRATLMAPWLLLCVLGPAVLLLSAASWHFVEAPIDRFKNRFRYVSAPRPLAKHV</sequence>
<keyword evidence="4" id="KW-1185">Reference proteome</keyword>
<dbReference type="InterPro" id="IPR050879">
    <property type="entry name" value="Acyltransferase_3"/>
</dbReference>
<name>A0A0U4BC67_9BACT</name>
<evidence type="ECO:0000256" key="1">
    <source>
        <dbReference type="SAM" id="Phobius"/>
    </source>
</evidence>
<keyword evidence="1" id="KW-0812">Transmembrane</keyword>
<dbReference type="GO" id="GO:0009103">
    <property type="term" value="P:lipopolysaccharide biosynthetic process"/>
    <property type="evidence" value="ECO:0007669"/>
    <property type="project" value="TreeGrafter"/>
</dbReference>
<dbReference type="Proteomes" id="UP000059542">
    <property type="component" value="Chromosome"/>
</dbReference>
<feature type="transmembrane region" description="Helical" evidence="1">
    <location>
        <begin position="158"/>
        <end position="178"/>
    </location>
</feature>
<accession>A0A0U4BC67</accession>
<dbReference type="PANTHER" id="PTHR23028">
    <property type="entry name" value="ACETYLTRANSFERASE"/>
    <property type="match status" value="1"/>
</dbReference>
<feature type="transmembrane region" description="Helical" evidence="1">
    <location>
        <begin position="286"/>
        <end position="307"/>
    </location>
</feature>
<feature type="transmembrane region" description="Helical" evidence="1">
    <location>
        <begin position="82"/>
        <end position="104"/>
    </location>
</feature>
<dbReference type="GO" id="GO:0016020">
    <property type="term" value="C:membrane"/>
    <property type="evidence" value="ECO:0007669"/>
    <property type="project" value="TreeGrafter"/>
</dbReference>
<keyword evidence="1" id="KW-1133">Transmembrane helix</keyword>
<dbReference type="PANTHER" id="PTHR23028:SF53">
    <property type="entry name" value="ACYL_TRANSF_3 DOMAIN-CONTAINING PROTEIN"/>
    <property type="match status" value="1"/>
</dbReference>
<feature type="transmembrane region" description="Helical" evidence="1">
    <location>
        <begin position="319"/>
        <end position="341"/>
    </location>
</feature>
<dbReference type="GO" id="GO:0016747">
    <property type="term" value="F:acyltransferase activity, transferring groups other than amino-acyl groups"/>
    <property type="evidence" value="ECO:0007669"/>
    <property type="project" value="InterPro"/>
</dbReference>
<dbReference type="RefSeq" id="WP_068189830.1">
    <property type="nucleotide sequence ID" value="NZ_CP013909.1"/>
</dbReference>
<dbReference type="Pfam" id="PF01757">
    <property type="entry name" value="Acyl_transf_3"/>
    <property type="match status" value="1"/>
</dbReference>
<evidence type="ECO:0000259" key="2">
    <source>
        <dbReference type="Pfam" id="PF01757"/>
    </source>
</evidence>
<dbReference type="InterPro" id="IPR002656">
    <property type="entry name" value="Acyl_transf_3_dom"/>
</dbReference>